<feature type="transmembrane region" description="Helical" evidence="1">
    <location>
        <begin position="120"/>
        <end position="141"/>
    </location>
</feature>
<evidence type="ECO:0000256" key="1">
    <source>
        <dbReference type="SAM" id="Phobius"/>
    </source>
</evidence>
<feature type="transmembrane region" description="Helical" evidence="1">
    <location>
        <begin position="215"/>
        <end position="233"/>
    </location>
</feature>
<dbReference type="PANTHER" id="PTHR22911:SF137">
    <property type="entry name" value="SOLUTE CARRIER FAMILY 35 MEMBER G2-RELATED"/>
    <property type="match status" value="1"/>
</dbReference>
<dbReference type="EMBL" id="MCRK01000041">
    <property type="protein sequence ID" value="OPA75900.1"/>
    <property type="molecule type" value="Genomic_DNA"/>
</dbReference>
<feature type="transmembrane region" description="Helical" evidence="1">
    <location>
        <begin position="245"/>
        <end position="263"/>
    </location>
</feature>
<organism evidence="3 4">
    <name type="scientific">Campylobacter pinnipediorum subsp. pinnipediorum</name>
    <dbReference type="NCBI Taxonomy" id="1660067"/>
    <lineage>
        <taxon>Bacteria</taxon>
        <taxon>Pseudomonadati</taxon>
        <taxon>Campylobacterota</taxon>
        <taxon>Epsilonproteobacteria</taxon>
        <taxon>Campylobacterales</taxon>
        <taxon>Campylobacteraceae</taxon>
        <taxon>Campylobacter</taxon>
    </lineage>
</organism>
<dbReference type="Proteomes" id="UP000189728">
    <property type="component" value="Unassembled WGS sequence"/>
</dbReference>
<feature type="domain" description="EamA" evidence="2">
    <location>
        <begin position="148"/>
        <end position="286"/>
    </location>
</feature>
<feature type="transmembrane region" description="Helical" evidence="1">
    <location>
        <begin position="269"/>
        <end position="286"/>
    </location>
</feature>
<dbReference type="RefSeq" id="WP_078415645.1">
    <property type="nucleotide sequence ID" value="NZ_MCRK01000041.1"/>
</dbReference>
<evidence type="ECO:0000313" key="3">
    <source>
        <dbReference type="EMBL" id="OPA75900.1"/>
    </source>
</evidence>
<feature type="transmembrane region" description="Helical" evidence="1">
    <location>
        <begin position="65"/>
        <end position="84"/>
    </location>
</feature>
<feature type="domain" description="EamA" evidence="2">
    <location>
        <begin position="3"/>
        <end position="135"/>
    </location>
</feature>
<proteinExistence type="predicted"/>
<dbReference type="InterPro" id="IPR037185">
    <property type="entry name" value="EmrE-like"/>
</dbReference>
<evidence type="ECO:0000259" key="2">
    <source>
        <dbReference type="Pfam" id="PF00892"/>
    </source>
</evidence>
<comment type="caution">
    <text evidence="3">The sequence shown here is derived from an EMBL/GenBank/DDBJ whole genome shotgun (WGS) entry which is preliminary data.</text>
</comment>
<dbReference type="InterPro" id="IPR000620">
    <property type="entry name" value="EamA_dom"/>
</dbReference>
<dbReference type="PANTHER" id="PTHR22911">
    <property type="entry name" value="ACYL-MALONYL CONDENSING ENZYME-RELATED"/>
    <property type="match status" value="1"/>
</dbReference>
<keyword evidence="1" id="KW-0472">Membrane</keyword>
<protein>
    <recommendedName>
        <fullName evidence="2">EamA domain-containing protein</fullName>
    </recommendedName>
</protein>
<dbReference type="GO" id="GO:0016020">
    <property type="term" value="C:membrane"/>
    <property type="evidence" value="ECO:0007669"/>
    <property type="project" value="InterPro"/>
</dbReference>
<evidence type="ECO:0000313" key="4">
    <source>
        <dbReference type="Proteomes" id="UP000189728"/>
    </source>
</evidence>
<feature type="transmembrane region" description="Helical" evidence="1">
    <location>
        <begin position="147"/>
        <end position="171"/>
    </location>
</feature>
<dbReference type="SUPFAM" id="SSF103481">
    <property type="entry name" value="Multidrug resistance efflux transporter EmrE"/>
    <property type="match status" value="2"/>
</dbReference>
<sequence length="287" mass="32517">MLKYFFGILSGIFWGADTYTLSLTSLNSLILAFIHDFFSFVIVFIFILINKQYLYKLKSININKLKIVVIASFFGSFVGMGSFIMSIKYIGISASILSALYPLIGVIFSKTILKEKLSKIASIGFIISILSTMYTSIVLYNDIEFNSYGVLFGLLCAFGWGMECVIINLALKEDIQPINIVFIRQLTSSILFMLCIIFSIYFTKNNITNIQNYNYLNFIILASFFGTMSYFLYYKSIDRLGTIKAMGLNISYPFWAIVISYLFGDNITFEITIASILIIIGSIMTNI</sequence>
<keyword evidence="1" id="KW-1133">Transmembrane helix</keyword>
<dbReference type="Pfam" id="PF00892">
    <property type="entry name" value="EamA"/>
    <property type="match status" value="2"/>
</dbReference>
<feature type="transmembrane region" description="Helical" evidence="1">
    <location>
        <begin position="183"/>
        <end position="203"/>
    </location>
</feature>
<reference evidence="3 4" key="1">
    <citation type="submission" date="2016-08" db="EMBL/GenBank/DDBJ databases">
        <title>Campylobacter species from sea mammals.</title>
        <authorList>
            <person name="Gilbert M.J."/>
            <person name="Byrne B.A."/>
            <person name="Zomer A.L."/>
            <person name="Wagenaar J.A."/>
        </authorList>
    </citation>
    <scope>NUCLEOTIDE SEQUENCE [LARGE SCALE GENOMIC DNA]</scope>
    <source>
        <strain evidence="3 4">1105248</strain>
    </source>
</reference>
<name>A0AAX0L8Z3_9BACT</name>
<keyword evidence="1" id="KW-0812">Transmembrane</keyword>
<feature type="transmembrane region" description="Helical" evidence="1">
    <location>
        <begin position="90"/>
        <end position="108"/>
    </location>
</feature>
<gene>
    <name evidence="3" type="ORF">BFG04_05525</name>
</gene>
<dbReference type="AlphaFoldDB" id="A0AAX0L8Z3"/>
<accession>A0AAX0L8Z3</accession>
<feature type="transmembrane region" description="Helical" evidence="1">
    <location>
        <begin position="28"/>
        <end position="49"/>
    </location>
</feature>